<evidence type="ECO:0000313" key="4">
    <source>
        <dbReference type="Proteomes" id="UP000017836"/>
    </source>
</evidence>
<dbReference type="Pfam" id="PF14364">
    <property type="entry name" value="DUF4408"/>
    <property type="match status" value="1"/>
</dbReference>
<dbReference type="PANTHER" id="PTHR36887">
    <property type="entry name" value="OS01G0532300 PROTEIN"/>
    <property type="match status" value="1"/>
</dbReference>
<protein>
    <recommendedName>
        <fullName evidence="2">DUF4408 domain-containing protein</fullName>
    </recommendedName>
</protein>
<dbReference type="InterPro" id="IPR025520">
    <property type="entry name" value="DUF4408"/>
</dbReference>
<dbReference type="HOGENOM" id="CLU_1621240_0_0_1"/>
<evidence type="ECO:0000256" key="1">
    <source>
        <dbReference type="SAM" id="Phobius"/>
    </source>
</evidence>
<keyword evidence="4" id="KW-1185">Reference proteome</keyword>
<organism evidence="3 4">
    <name type="scientific">Amborella trichopoda</name>
    <dbReference type="NCBI Taxonomy" id="13333"/>
    <lineage>
        <taxon>Eukaryota</taxon>
        <taxon>Viridiplantae</taxon>
        <taxon>Streptophyta</taxon>
        <taxon>Embryophyta</taxon>
        <taxon>Tracheophyta</taxon>
        <taxon>Spermatophyta</taxon>
        <taxon>Magnoliopsida</taxon>
        <taxon>Amborellales</taxon>
        <taxon>Amborellaceae</taxon>
        <taxon>Amborella</taxon>
    </lineage>
</organism>
<dbReference type="Proteomes" id="UP000017836">
    <property type="component" value="Unassembled WGS sequence"/>
</dbReference>
<keyword evidence="1" id="KW-0812">Transmembrane</keyword>
<gene>
    <name evidence="3" type="ORF">AMTR_s00030p00054210</name>
</gene>
<accession>U5D1B1</accession>
<keyword evidence="1" id="KW-1133">Transmembrane helix</keyword>
<dbReference type="Gramene" id="ERN16010">
    <property type="protein sequence ID" value="ERN16010"/>
    <property type="gene ID" value="AMTR_s00030p00054210"/>
</dbReference>
<reference evidence="4" key="1">
    <citation type="journal article" date="2013" name="Science">
        <title>The Amborella genome and the evolution of flowering plants.</title>
        <authorList>
            <consortium name="Amborella Genome Project"/>
        </authorList>
    </citation>
    <scope>NUCLEOTIDE SEQUENCE [LARGE SCALE GENOMIC DNA]</scope>
</reference>
<dbReference type="EMBL" id="KI392485">
    <property type="protein sequence ID" value="ERN16010.1"/>
    <property type="molecule type" value="Genomic_DNA"/>
</dbReference>
<evidence type="ECO:0000313" key="3">
    <source>
        <dbReference type="EMBL" id="ERN16010.1"/>
    </source>
</evidence>
<evidence type="ECO:0000259" key="2">
    <source>
        <dbReference type="Pfam" id="PF14364"/>
    </source>
</evidence>
<dbReference type="PANTHER" id="PTHR36887:SF1">
    <property type="entry name" value="OS01G0532300 PROTEIN"/>
    <property type="match status" value="1"/>
</dbReference>
<dbReference type="AlphaFoldDB" id="U5D1B1"/>
<keyword evidence="1" id="KW-0472">Membrane</keyword>
<feature type="transmembrane region" description="Helical" evidence="1">
    <location>
        <begin position="12"/>
        <end position="29"/>
    </location>
</feature>
<sequence length="164" mass="17590">MEKFQKTQLARLVAIASLFLVTPLIRPWMRPTYLYFLLNLLILSLGLESGALASLAKPNNEKKPTMLNNFSSNGNGGNIAATLVRESDSGGGGGEKLTAIVRERNAFVGGGDKVTTFVRKRNAFVGGGDKVTTFVKERNGGGGGGDKVTTVLEREMMVVMILAR</sequence>
<feature type="domain" description="DUF4408" evidence="2">
    <location>
        <begin position="25"/>
        <end position="49"/>
    </location>
</feature>
<feature type="transmembrane region" description="Helical" evidence="1">
    <location>
        <begin position="35"/>
        <end position="56"/>
    </location>
</feature>
<name>U5D1B1_AMBTC</name>
<proteinExistence type="predicted"/>